<dbReference type="Proteomes" id="UP000004995">
    <property type="component" value="Unassembled WGS sequence"/>
</dbReference>
<evidence type="ECO:0000313" key="1">
    <source>
        <dbReference type="EnsemblPlants" id="KQL01773"/>
    </source>
</evidence>
<dbReference type="EnsemblPlants" id="KQL01773">
    <property type="protein sequence ID" value="KQL01773"/>
    <property type="gene ID" value="SETIT_016030mg"/>
</dbReference>
<sequence>MCCSCAVSKRADLYLLISTVSLSSRSTVFGNDIYRNTMSLHHAINFV</sequence>
<organism evidence="1 2">
    <name type="scientific">Setaria italica</name>
    <name type="common">Foxtail millet</name>
    <name type="synonym">Panicum italicum</name>
    <dbReference type="NCBI Taxonomy" id="4555"/>
    <lineage>
        <taxon>Eukaryota</taxon>
        <taxon>Viridiplantae</taxon>
        <taxon>Streptophyta</taxon>
        <taxon>Embryophyta</taxon>
        <taxon>Tracheophyta</taxon>
        <taxon>Spermatophyta</taxon>
        <taxon>Magnoliopsida</taxon>
        <taxon>Liliopsida</taxon>
        <taxon>Poales</taxon>
        <taxon>Poaceae</taxon>
        <taxon>PACMAD clade</taxon>
        <taxon>Panicoideae</taxon>
        <taxon>Panicodae</taxon>
        <taxon>Paniceae</taxon>
        <taxon>Cenchrinae</taxon>
        <taxon>Setaria</taxon>
    </lineage>
</organism>
<keyword evidence="2" id="KW-1185">Reference proteome</keyword>
<proteinExistence type="predicted"/>
<dbReference type="InParanoid" id="K3YP38"/>
<reference evidence="2" key="1">
    <citation type="journal article" date="2012" name="Nat. Biotechnol.">
        <title>Reference genome sequence of the model plant Setaria.</title>
        <authorList>
            <person name="Bennetzen J.L."/>
            <person name="Schmutz J."/>
            <person name="Wang H."/>
            <person name="Percifield R."/>
            <person name="Hawkins J."/>
            <person name="Pontaroli A.C."/>
            <person name="Estep M."/>
            <person name="Feng L."/>
            <person name="Vaughn J.N."/>
            <person name="Grimwood J."/>
            <person name="Jenkins J."/>
            <person name="Barry K."/>
            <person name="Lindquist E."/>
            <person name="Hellsten U."/>
            <person name="Deshpande S."/>
            <person name="Wang X."/>
            <person name="Wu X."/>
            <person name="Mitros T."/>
            <person name="Triplett J."/>
            <person name="Yang X."/>
            <person name="Ye C.Y."/>
            <person name="Mauro-Herrera M."/>
            <person name="Wang L."/>
            <person name="Li P."/>
            <person name="Sharma M."/>
            <person name="Sharma R."/>
            <person name="Ronald P.C."/>
            <person name="Panaud O."/>
            <person name="Kellogg E.A."/>
            <person name="Brutnell T.P."/>
            <person name="Doust A.N."/>
            <person name="Tuskan G.A."/>
            <person name="Rokhsar D."/>
            <person name="Devos K.M."/>
        </authorList>
    </citation>
    <scope>NUCLEOTIDE SEQUENCE [LARGE SCALE GENOMIC DNA]</scope>
    <source>
        <strain evidence="2">cv. Yugu1</strain>
    </source>
</reference>
<reference evidence="1" key="2">
    <citation type="submission" date="2018-08" db="UniProtKB">
        <authorList>
            <consortium name="EnsemblPlants"/>
        </authorList>
    </citation>
    <scope>IDENTIFICATION</scope>
    <source>
        <strain evidence="1">Yugu1</strain>
    </source>
</reference>
<protein>
    <submittedName>
        <fullName evidence="1">Uncharacterized protein</fullName>
    </submittedName>
</protein>
<accession>K3YP38</accession>
<name>K3YP38_SETIT</name>
<evidence type="ECO:0000313" key="2">
    <source>
        <dbReference type="Proteomes" id="UP000004995"/>
    </source>
</evidence>
<dbReference type="Gramene" id="KQL01773">
    <property type="protein sequence ID" value="KQL01773"/>
    <property type="gene ID" value="SETIT_016030mg"/>
</dbReference>
<dbReference type="EMBL" id="AGNK02003838">
    <property type="status" value="NOT_ANNOTATED_CDS"/>
    <property type="molecule type" value="Genomic_DNA"/>
</dbReference>
<dbReference type="AlphaFoldDB" id="K3YP38"/>
<dbReference type="HOGENOM" id="CLU_3176355_0_0_1"/>